<feature type="compositionally biased region" description="Basic and acidic residues" evidence="1">
    <location>
        <begin position="19"/>
        <end position="30"/>
    </location>
</feature>
<accession>A8QKK0</accession>
<protein>
    <submittedName>
        <fullName evidence="2">14-3-3 G</fullName>
    </submittedName>
</protein>
<reference evidence="2" key="1">
    <citation type="submission" date="2006-10" db="EMBL/GenBank/DDBJ databases">
        <title>Marine sponge Hymeniacidon perlevis 14-3-3 proteins.</title>
        <authorList>
            <person name="Fu W."/>
            <person name="Zhang W."/>
            <person name="Jin M."/>
        </authorList>
    </citation>
    <scope>NUCLEOTIDE SEQUENCE</scope>
    <source>
        <strain evidence="2">ZG4458</strain>
    </source>
</reference>
<dbReference type="EMBL" id="EF077663">
    <property type="protein sequence ID" value="ABO26244.1"/>
    <property type="molecule type" value="mRNA"/>
</dbReference>
<sequence length="173" mass="19031">CGLQERDRLAPCVVEGDQLHRGQGHCERPAAPDPRLQVQDRDGVDRHLRRHPRDHRSRADPQLHLGGGQGVLLQDEGRLPQVSCRVPVGGGPQDQRIPRTRRLQVGIRLGKPGLASDPPHPPGPRPQLLCVLLRDPELARARVQLGQGGVRRCDCRARHAFGGVVQGLHSHHA</sequence>
<evidence type="ECO:0000313" key="2">
    <source>
        <dbReference type="EMBL" id="ABO26244.1"/>
    </source>
</evidence>
<feature type="non-terminal residue" evidence="2">
    <location>
        <position position="173"/>
    </location>
</feature>
<feature type="non-terminal residue" evidence="2">
    <location>
        <position position="1"/>
    </location>
</feature>
<evidence type="ECO:0000256" key="1">
    <source>
        <dbReference type="SAM" id="MobiDB-lite"/>
    </source>
</evidence>
<organism evidence="2">
    <name type="scientific">Hymeniacidon perlevis</name>
    <name type="common">Marine sponge</name>
    <name type="synonym">Hymeniacidon sanguinea</name>
    <dbReference type="NCBI Taxonomy" id="177573"/>
    <lineage>
        <taxon>Eukaryota</taxon>
        <taxon>Metazoa</taxon>
        <taxon>Porifera</taxon>
        <taxon>Demospongiae</taxon>
        <taxon>Heteroscleromorpha</taxon>
        <taxon>Suberitida</taxon>
        <taxon>Halichondriidae</taxon>
        <taxon>Hymeniacidon</taxon>
    </lineage>
</organism>
<feature type="compositionally biased region" description="Basic residues" evidence="1">
    <location>
        <begin position="47"/>
        <end position="56"/>
    </location>
</feature>
<proteinExistence type="evidence at transcript level"/>
<dbReference type="AlphaFoldDB" id="A8QKK0"/>
<name>A8QKK0_HYMPE</name>
<feature type="region of interest" description="Disordered" evidence="1">
    <location>
        <begin position="19"/>
        <end position="68"/>
    </location>
</feature>